<name>A0A2A6D2H1_PRIPA</name>
<accession>A0A8R1Z7Z4</accession>
<evidence type="ECO:0000313" key="2">
    <source>
        <dbReference type="Proteomes" id="UP000005239"/>
    </source>
</evidence>
<dbReference type="Proteomes" id="UP000005239">
    <property type="component" value="Unassembled WGS sequence"/>
</dbReference>
<proteinExistence type="predicted"/>
<dbReference type="EnsemblMetazoa" id="PPA45964.1">
    <property type="protein sequence ID" value="PPA45964.1"/>
    <property type="gene ID" value="WBGene00284333"/>
</dbReference>
<evidence type="ECO:0000313" key="1">
    <source>
        <dbReference type="EnsemblMetazoa" id="PPA45964.1"/>
    </source>
</evidence>
<accession>A0A2A6D2H1</accession>
<sequence>MHLYVLDPDDDAFAIGVLDTVNVLIGAGAIKELEPVIGRKEHLNEGVINLHVNECFMCRRIESDEGERLKNKTKQLLKTLKFAPYTKTPVIGTPRSRKHEND</sequence>
<dbReference type="AlphaFoldDB" id="A0A2A6D2H1"/>
<reference evidence="2" key="1">
    <citation type="journal article" date="2008" name="Nat. Genet.">
        <title>The Pristionchus pacificus genome provides a unique perspective on nematode lifestyle and parasitism.</title>
        <authorList>
            <person name="Dieterich C."/>
            <person name="Clifton S.W."/>
            <person name="Schuster L.N."/>
            <person name="Chinwalla A."/>
            <person name="Delehaunty K."/>
            <person name="Dinkelacker I."/>
            <person name="Fulton L."/>
            <person name="Fulton R."/>
            <person name="Godfrey J."/>
            <person name="Minx P."/>
            <person name="Mitreva M."/>
            <person name="Roeseler W."/>
            <person name="Tian H."/>
            <person name="Witte H."/>
            <person name="Yang S.P."/>
            <person name="Wilson R.K."/>
            <person name="Sommer R.J."/>
        </authorList>
    </citation>
    <scope>NUCLEOTIDE SEQUENCE [LARGE SCALE GENOMIC DNA]</scope>
    <source>
        <strain evidence="2">PS312</strain>
    </source>
</reference>
<organism evidence="1 2">
    <name type="scientific">Pristionchus pacificus</name>
    <name type="common">Parasitic nematode worm</name>
    <dbReference type="NCBI Taxonomy" id="54126"/>
    <lineage>
        <taxon>Eukaryota</taxon>
        <taxon>Metazoa</taxon>
        <taxon>Ecdysozoa</taxon>
        <taxon>Nematoda</taxon>
        <taxon>Chromadorea</taxon>
        <taxon>Rhabditida</taxon>
        <taxon>Rhabditina</taxon>
        <taxon>Diplogasteromorpha</taxon>
        <taxon>Diplogasteroidea</taxon>
        <taxon>Neodiplogasteridae</taxon>
        <taxon>Pristionchus</taxon>
    </lineage>
</organism>
<reference evidence="1" key="2">
    <citation type="submission" date="2022-06" db="UniProtKB">
        <authorList>
            <consortium name="EnsemblMetazoa"/>
        </authorList>
    </citation>
    <scope>IDENTIFICATION</scope>
    <source>
        <strain evidence="1">PS312</strain>
    </source>
</reference>
<protein>
    <submittedName>
        <fullName evidence="1">Uncharacterized protein</fullName>
    </submittedName>
</protein>
<keyword evidence="2" id="KW-1185">Reference proteome</keyword>
<gene>
    <name evidence="1" type="primary">WBGene00284333</name>
</gene>